<name>A0A9D3T7U1_MEGAT</name>
<dbReference type="Pfam" id="PF09810">
    <property type="entry name" value="Exo5"/>
    <property type="match status" value="2"/>
</dbReference>
<evidence type="ECO:0000256" key="2">
    <source>
        <dbReference type="SAM" id="MobiDB-lite"/>
    </source>
</evidence>
<evidence type="ECO:0000313" key="3">
    <source>
        <dbReference type="EMBL" id="KAG7470593.1"/>
    </source>
</evidence>
<dbReference type="GO" id="GO:0005634">
    <property type="term" value="C:nucleus"/>
    <property type="evidence" value="ECO:0007669"/>
    <property type="project" value="TreeGrafter"/>
</dbReference>
<dbReference type="Proteomes" id="UP001046870">
    <property type="component" value="Chromosome 9"/>
</dbReference>
<feature type="region of interest" description="Disordered" evidence="2">
    <location>
        <begin position="397"/>
        <end position="416"/>
    </location>
</feature>
<protein>
    <recommendedName>
        <fullName evidence="5">Exonuclease V</fullName>
    </recommendedName>
</protein>
<dbReference type="AlphaFoldDB" id="A0A9D3T7U1"/>
<feature type="compositionally biased region" description="Polar residues" evidence="2">
    <location>
        <begin position="402"/>
        <end position="416"/>
    </location>
</feature>
<evidence type="ECO:0008006" key="5">
    <source>
        <dbReference type="Google" id="ProtNLM"/>
    </source>
</evidence>
<dbReference type="Gene3D" id="3.90.320.10">
    <property type="match status" value="1"/>
</dbReference>
<reference evidence="3" key="1">
    <citation type="submission" date="2021-01" db="EMBL/GenBank/DDBJ databases">
        <authorList>
            <person name="Zahm M."/>
            <person name="Roques C."/>
            <person name="Cabau C."/>
            <person name="Klopp C."/>
            <person name="Donnadieu C."/>
            <person name="Jouanno E."/>
            <person name="Lampietro C."/>
            <person name="Louis A."/>
            <person name="Herpin A."/>
            <person name="Echchiki A."/>
            <person name="Berthelot C."/>
            <person name="Parey E."/>
            <person name="Roest-Crollius H."/>
            <person name="Braasch I."/>
            <person name="Postlethwait J."/>
            <person name="Bobe J."/>
            <person name="Montfort J."/>
            <person name="Bouchez O."/>
            <person name="Begum T."/>
            <person name="Mejri S."/>
            <person name="Adams A."/>
            <person name="Chen W.-J."/>
            <person name="Guiguen Y."/>
        </authorList>
    </citation>
    <scope>NUCLEOTIDE SEQUENCE</scope>
    <source>
        <strain evidence="3">YG-15Mar2019-1</strain>
        <tissue evidence="3">Brain</tissue>
    </source>
</reference>
<dbReference type="InterPro" id="IPR019190">
    <property type="entry name" value="EXOV"/>
</dbReference>
<feature type="region of interest" description="Disordered" evidence="2">
    <location>
        <begin position="26"/>
        <end position="85"/>
    </location>
</feature>
<dbReference type="PANTHER" id="PTHR14464:SF4">
    <property type="entry name" value="EXONUCLEASE V"/>
    <property type="match status" value="1"/>
</dbReference>
<dbReference type="PANTHER" id="PTHR14464">
    <property type="entry name" value="EXONUCLEASE V"/>
    <property type="match status" value="1"/>
</dbReference>
<dbReference type="InterPro" id="IPR011604">
    <property type="entry name" value="PDDEXK-like_dom_sf"/>
</dbReference>
<dbReference type="GO" id="GO:0036297">
    <property type="term" value="P:interstrand cross-link repair"/>
    <property type="evidence" value="ECO:0007669"/>
    <property type="project" value="TreeGrafter"/>
</dbReference>
<evidence type="ECO:0000313" key="4">
    <source>
        <dbReference type="Proteomes" id="UP001046870"/>
    </source>
</evidence>
<comment type="caution">
    <text evidence="3">The sequence shown here is derived from an EMBL/GenBank/DDBJ whole genome shotgun (WGS) entry which is preliminary data.</text>
</comment>
<dbReference type="EMBL" id="JAFDVH010000009">
    <property type="protein sequence ID" value="KAG7470593.1"/>
    <property type="molecule type" value="Genomic_DNA"/>
</dbReference>
<dbReference type="OrthoDB" id="354769at2759"/>
<sequence length="416" mass="46875">MNPSTAEPPGDWGDISDAELLNIESEHLDTALPHPDSHSALSEKIHDPGKQAEQRPARVYAVGSGGVGRSPQKRKRPGPGRSPMERFWRRHLSVTQVCGQTWCELQVDYGLELPHLMRREGERAQVKTGASIHLARELEVHDVVPVCCQSREDRQAITFLNFLSAMPTLQAGDQVKELPVFGVLEDVFLVGVIDELCYTEKGELALTELKTRKENCLPAPAQVKGHNLQVGLYKLLFDSLVRGELTREQVITHLRLRPHHALGAGVLERAEKLGLQVSTFGDLLDVLILNLNYCELPAIDLLRLEYCHQGSGSLIEYQDVPFSEPLLRAELRYYLSYWTGHREPRGVDIEEAWKCTYCSFKDHCEWKWEGLQGTVTTPNDKTLTDHTRQQDSLIGDHIHQQDPMSTVTTPTDETLT</sequence>
<proteinExistence type="inferred from homology"/>
<comment type="similarity">
    <text evidence="1">Belongs to the EXO5 family.</text>
</comment>
<accession>A0A9D3T7U1</accession>
<organism evidence="3 4">
    <name type="scientific">Megalops atlanticus</name>
    <name type="common">Tarpon</name>
    <name type="synonym">Clupea gigantea</name>
    <dbReference type="NCBI Taxonomy" id="7932"/>
    <lineage>
        <taxon>Eukaryota</taxon>
        <taxon>Metazoa</taxon>
        <taxon>Chordata</taxon>
        <taxon>Craniata</taxon>
        <taxon>Vertebrata</taxon>
        <taxon>Euteleostomi</taxon>
        <taxon>Actinopterygii</taxon>
        <taxon>Neopterygii</taxon>
        <taxon>Teleostei</taxon>
        <taxon>Elopiformes</taxon>
        <taxon>Megalopidae</taxon>
        <taxon>Megalops</taxon>
    </lineage>
</organism>
<gene>
    <name evidence="3" type="ORF">MATL_G00115420</name>
</gene>
<keyword evidence="4" id="KW-1185">Reference proteome</keyword>
<evidence type="ECO:0000256" key="1">
    <source>
        <dbReference type="ARBA" id="ARBA00009797"/>
    </source>
</evidence>
<feature type="compositionally biased region" description="Basic and acidic residues" evidence="2">
    <location>
        <begin position="26"/>
        <end position="56"/>
    </location>
</feature>
<dbReference type="GO" id="GO:0045145">
    <property type="term" value="F:single-stranded DNA 5'-3' DNA exonuclease activity"/>
    <property type="evidence" value="ECO:0007669"/>
    <property type="project" value="InterPro"/>
</dbReference>